<evidence type="ECO:0000256" key="10">
    <source>
        <dbReference type="ARBA" id="ARBA00022723"/>
    </source>
</evidence>
<dbReference type="AlphaFoldDB" id="A0A1S2VRH2"/>
<dbReference type="SUPFAM" id="SSF55874">
    <property type="entry name" value="ATPase domain of HSP90 chaperone/DNA topoisomerase II/histidine kinase"/>
    <property type="match status" value="1"/>
</dbReference>
<dbReference type="GO" id="GO:0051539">
    <property type="term" value="F:4 iron, 4 sulfur cluster binding"/>
    <property type="evidence" value="ECO:0007669"/>
    <property type="project" value="UniProtKB-KW"/>
</dbReference>
<dbReference type="InterPro" id="IPR011712">
    <property type="entry name" value="Sig_transdc_His_kin_sub3_dim/P"/>
</dbReference>
<keyword evidence="13" id="KW-0067">ATP-binding</keyword>
<dbReference type="PROSITE" id="PS50109">
    <property type="entry name" value="HIS_KIN"/>
    <property type="match status" value="1"/>
</dbReference>
<proteinExistence type="predicted"/>
<dbReference type="GO" id="GO:0005524">
    <property type="term" value="F:ATP binding"/>
    <property type="evidence" value="ECO:0007669"/>
    <property type="project" value="UniProtKB-KW"/>
</dbReference>
<keyword evidence="7" id="KW-0963">Cytoplasm</keyword>
<keyword evidence="6" id="KW-0004">4Fe-4S</keyword>
<dbReference type="EMBL" id="MORL01000001">
    <property type="protein sequence ID" value="OIN61050.1"/>
    <property type="molecule type" value="Genomic_DNA"/>
</dbReference>
<evidence type="ECO:0000256" key="13">
    <source>
        <dbReference type="ARBA" id="ARBA00022840"/>
    </source>
</evidence>
<evidence type="ECO:0000256" key="19">
    <source>
        <dbReference type="SAM" id="Phobius"/>
    </source>
</evidence>
<keyword evidence="22" id="KW-1185">Reference proteome</keyword>
<dbReference type="EC" id="2.7.13.3" evidence="4"/>
<reference evidence="21 22" key="1">
    <citation type="submission" date="2016-10" db="EMBL/GenBank/DDBJ databases">
        <title>Arsenicibacter rosenii gen. nov., sp. nov., an efficient arsenic-methylating bacterium isolated from an arsenic-contaminated paddy soil.</title>
        <authorList>
            <person name="Huang K."/>
        </authorList>
    </citation>
    <scope>NUCLEOTIDE SEQUENCE [LARGE SCALE GENOMIC DNA]</scope>
    <source>
        <strain evidence="21 22">SM-1</strain>
    </source>
</reference>
<comment type="subcellular location">
    <subcellularLocation>
        <location evidence="3">Cytoplasm</location>
    </subcellularLocation>
</comment>
<accession>A0A1S2VRH2</accession>
<dbReference type="GO" id="GO:0046983">
    <property type="term" value="F:protein dimerization activity"/>
    <property type="evidence" value="ECO:0007669"/>
    <property type="project" value="InterPro"/>
</dbReference>
<dbReference type="PANTHER" id="PTHR24421">
    <property type="entry name" value="NITRATE/NITRITE SENSOR PROTEIN NARX-RELATED"/>
    <property type="match status" value="1"/>
</dbReference>
<dbReference type="OrthoDB" id="9760839at2"/>
<evidence type="ECO:0000256" key="11">
    <source>
        <dbReference type="ARBA" id="ARBA00022741"/>
    </source>
</evidence>
<evidence type="ECO:0000256" key="1">
    <source>
        <dbReference type="ARBA" id="ARBA00000085"/>
    </source>
</evidence>
<dbReference type="Gene3D" id="3.30.565.10">
    <property type="entry name" value="Histidine kinase-like ATPase, C-terminal domain"/>
    <property type="match status" value="1"/>
</dbReference>
<comment type="caution">
    <text evidence="21">The sequence shown here is derived from an EMBL/GenBank/DDBJ whole genome shotgun (WGS) entry which is preliminary data.</text>
</comment>
<dbReference type="GO" id="GO:0000155">
    <property type="term" value="F:phosphorelay sensor kinase activity"/>
    <property type="evidence" value="ECO:0007669"/>
    <property type="project" value="InterPro"/>
</dbReference>
<evidence type="ECO:0000256" key="6">
    <source>
        <dbReference type="ARBA" id="ARBA00022485"/>
    </source>
</evidence>
<comment type="catalytic activity">
    <reaction evidence="1">
        <text>ATP + protein L-histidine = ADP + protein N-phospho-L-histidine.</text>
        <dbReference type="EC" id="2.7.13.3"/>
    </reaction>
</comment>
<dbReference type="CDD" id="cd16917">
    <property type="entry name" value="HATPase_UhpB-NarQ-NarX-like"/>
    <property type="match status" value="1"/>
</dbReference>
<keyword evidence="9" id="KW-0808">Transferase</keyword>
<protein>
    <recommendedName>
        <fullName evidence="5">Oxygen sensor histidine kinase NreB</fullName>
        <ecNumber evidence="4">2.7.13.3</ecNumber>
    </recommendedName>
    <alternativeName>
        <fullName evidence="18">Nitrogen regulation protein B</fullName>
    </alternativeName>
</protein>
<evidence type="ECO:0000256" key="17">
    <source>
        <dbReference type="ARBA" id="ARBA00024827"/>
    </source>
</evidence>
<evidence type="ECO:0000256" key="18">
    <source>
        <dbReference type="ARBA" id="ARBA00030800"/>
    </source>
</evidence>
<keyword evidence="14" id="KW-0408">Iron</keyword>
<keyword evidence="19" id="KW-1133">Transmembrane helix</keyword>
<evidence type="ECO:0000256" key="9">
    <source>
        <dbReference type="ARBA" id="ARBA00022679"/>
    </source>
</evidence>
<evidence type="ECO:0000259" key="20">
    <source>
        <dbReference type="PROSITE" id="PS50109"/>
    </source>
</evidence>
<dbReference type="Gene3D" id="1.25.40.10">
    <property type="entry name" value="Tetratricopeptide repeat domain"/>
    <property type="match status" value="1"/>
</dbReference>
<name>A0A1S2VRH2_9BACT</name>
<evidence type="ECO:0000256" key="2">
    <source>
        <dbReference type="ARBA" id="ARBA00001966"/>
    </source>
</evidence>
<keyword evidence="16" id="KW-0411">Iron-sulfur</keyword>
<evidence type="ECO:0000256" key="15">
    <source>
        <dbReference type="ARBA" id="ARBA00023012"/>
    </source>
</evidence>
<dbReference type="InterPro" id="IPR004358">
    <property type="entry name" value="Sig_transdc_His_kin-like_C"/>
</dbReference>
<evidence type="ECO:0000313" key="22">
    <source>
        <dbReference type="Proteomes" id="UP000181790"/>
    </source>
</evidence>
<feature type="domain" description="Histidine kinase" evidence="20">
    <location>
        <begin position="386"/>
        <end position="577"/>
    </location>
</feature>
<keyword evidence="10" id="KW-0479">Metal-binding</keyword>
<evidence type="ECO:0000256" key="5">
    <source>
        <dbReference type="ARBA" id="ARBA00017322"/>
    </source>
</evidence>
<dbReference type="RefSeq" id="WP_071501555.1">
    <property type="nucleotide sequence ID" value="NZ_MORL01000001.1"/>
</dbReference>
<evidence type="ECO:0000256" key="3">
    <source>
        <dbReference type="ARBA" id="ARBA00004496"/>
    </source>
</evidence>
<dbReference type="InterPro" id="IPR036890">
    <property type="entry name" value="HATPase_C_sf"/>
</dbReference>
<evidence type="ECO:0000313" key="21">
    <source>
        <dbReference type="EMBL" id="OIN61050.1"/>
    </source>
</evidence>
<dbReference type="PRINTS" id="PR00344">
    <property type="entry name" value="BCTRLSENSOR"/>
</dbReference>
<dbReference type="PANTHER" id="PTHR24421:SF10">
    <property type="entry name" value="NITRATE_NITRITE SENSOR PROTEIN NARQ"/>
    <property type="match status" value="1"/>
</dbReference>
<sequence>MTGRPVTVIAVLLCLLTSRIGWGYAKTEPVDSLKKQIAALIEHKKYRLAADTYQELGWHYNKRFGWYNKYSIEAFLNGMRYYGLVGDSVGYYNAQIAIGDYYSQDTFMKNAAVKYTRNAMRYFSRAGNMHKVIECRISLANILQNSNAVNATLITDLRRTVQLSEEHKEAYFEAYSRNLLASSYSRLQMPDSARYFAASSLVMAKQQKINWLISLNYFYLGLVEQFRGQQKAALNYFQTSFGLSVAEKNIGIMRELSRHMATSYAQLGDNQSAYAWSLKALKYTNEFYTSEQTKGIQVQELDNQIKSLEVEKKLIQEQNRTQSVVNYMLVAGLVMCVLGVVALVFLRRQQKLITRQQAVIAEQQIRKLELKSLRAMIDGQESERSRIARDLHDGLGIQLSRIKLFVEAHQEQLPLSVKDPLNQFLDEACTETRVISNDLRPYALSTFGLIPALEDLVQKLNLVNRTRLDLEHYGELPPLNDEASVMLYRVIQELLNNGLKHAQAQHITVQLMANDEAVLVSVDDDGIGGNFADNPPTGTGSGIANVNSRIAYLGGQVMWHSEAGKGTSVMISLPLGRLIRQSIV</sequence>
<dbReference type="SUPFAM" id="SSF48452">
    <property type="entry name" value="TPR-like"/>
    <property type="match status" value="1"/>
</dbReference>
<comment type="cofactor">
    <cofactor evidence="2">
        <name>[4Fe-4S] cluster</name>
        <dbReference type="ChEBI" id="CHEBI:49883"/>
    </cofactor>
</comment>
<organism evidence="21 22">
    <name type="scientific">Arsenicibacter rosenii</name>
    <dbReference type="NCBI Taxonomy" id="1750698"/>
    <lineage>
        <taxon>Bacteria</taxon>
        <taxon>Pseudomonadati</taxon>
        <taxon>Bacteroidota</taxon>
        <taxon>Cytophagia</taxon>
        <taxon>Cytophagales</taxon>
        <taxon>Spirosomataceae</taxon>
        <taxon>Arsenicibacter</taxon>
    </lineage>
</organism>
<dbReference type="GO" id="GO:0016020">
    <property type="term" value="C:membrane"/>
    <property type="evidence" value="ECO:0007669"/>
    <property type="project" value="InterPro"/>
</dbReference>
<dbReference type="GO" id="GO:0005737">
    <property type="term" value="C:cytoplasm"/>
    <property type="evidence" value="ECO:0007669"/>
    <property type="project" value="UniProtKB-SubCell"/>
</dbReference>
<dbReference type="GO" id="GO:0046872">
    <property type="term" value="F:metal ion binding"/>
    <property type="evidence" value="ECO:0007669"/>
    <property type="project" value="UniProtKB-KW"/>
</dbReference>
<dbReference type="Pfam" id="PF02518">
    <property type="entry name" value="HATPase_c"/>
    <property type="match status" value="1"/>
</dbReference>
<dbReference type="InterPro" id="IPR011990">
    <property type="entry name" value="TPR-like_helical_dom_sf"/>
</dbReference>
<keyword evidence="8" id="KW-0597">Phosphoprotein</keyword>
<evidence type="ECO:0000256" key="8">
    <source>
        <dbReference type="ARBA" id="ARBA00022553"/>
    </source>
</evidence>
<dbReference type="Gene3D" id="1.20.5.1930">
    <property type="match status" value="1"/>
</dbReference>
<evidence type="ECO:0000256" key="14">
    <source>
        <dbReference type="ARBA" id="ARBA00023004"/>
    </source>
</evidence>
<keyword evidence="11" id="KW-0547">Nucleotide-binding</keyword>
<evidence type="ECO:0000256" key="7">
    <source>
        <dbReference type="ARBA" id="ARBA00022490"/>
    </source>
</evidence>
<keyword evidence="19" id="KW-0472">Membrane</keyword>
<dbReference type="InterPro" id="IPR003594">
    <property type="entry name" value="HATPase_dom"/>
</dbReference>
<keyword evidence="12 21" id="KW-0418">Kinase</keyword>
<evidence type="ECO:0000256" key="12">
    <source>
        <dbReference type="ARBA" id="ARBA00022777"/>
    </source>
</evidence>
<evidence type="ECO:0000256" key="4">
    <source>
        <dbReference type="ARBA" id="ARBA00012438"/>
    </source>
</evidence>
<dbReference type="InterPro" id="IPR005467">
    <property type="entry name" value="His_kinase_dom"/>
</dbReference>
<evidence type="ECO:0000256" key="16">
    <source>
        <dbReference type="ARBA" id="ARBA00023014"/>
    </source>
</evidence>
<keyword evidence="15" id="KW-0902">Two-component regulatory system</keyword>
<feature type="transmembrane region" description="Helical" evidence="19">
    <location>
        <begin position="324"/>
        <end position="346"/>
    </location>
</feature>
<gene>
    <name evidence="21" type="ORF">BLX24_02960</name>
</gene>
<dbReference type="SMART" id="SM00387">
    <property type="entry name" value="HATPase_c"/>
    <property type="match status" value="1"/>
</dbReference>
<dbReference type="Pfam" id="PF07730">
    <property type="entry name" value="HisKA_3"/>
    <property type="match status" value="1"/>
</dbReference>
<comment type="function">
    <text evidence="17">Member of the two-component regulatory system NreB/NreC involved in the control of dissimilatory nitrate/nitrite reduction in response to oxygen. NreB functions as a direct oxygen sensor histidine kinase which is autophosphorylated, in the absence of oxygen, probably at the conserved histidine residue, and transfers its phosphate group probably to a conserved aspartate residue of NreC. NreB/NreC activates the expression of the nitrate (narGHJI) and nitrite (nir) reductase operons, as well as the putative nitrate transporter gene narT.</text>
</comment>
<dbReference type="Proteomes" id="UP000181790">
    <property type="component" value="Unassembled WGS sequence"/>
</dbReference>
<keyword evidence="19" id="KW-0812">Transmembrane</keyword>
<dbReference type="InterPro" id="IPR050482">
    <property type="entry name" value="Sensor_HK_TwoCompSys"/>
</dbReference>